<accession>A0A839UB86</accession>
<dbReference type="AlphaFoldDB" id="A0A839UB86"/>
<name>A0A839UB86_9HYPH</name>
<dbReference type="Proteomes" id="UP000554520">
    <property type="component" value="Unassembled WGS sequence"/>
</dbReference>
<gene>
    <name evidence="1" type="ORF">FHS21_004661</name>
</gene>
<dbReference type="RefSeq" id="WP_183664028.1">
    <property type="nucleotide sequence ID" value="NZ_JACHXN010000018.1"/>
</dbReference>
<protein>
    <submittedName>
        <fullName evidence="1">Uncharacterized protein</fullName>
    </submittedName>
</protein>
<proteinExistence type="predicted"/>
<organism evidence="1 2">
    <name type="scientific">Phyllobacterium trifolii</name>
    <dbReference type="NCBI Taxonomy" id="300193"/>
    <lineage>
        <taxon>Bacteria</taxon>
        <taxon>Pseudomonadati</taxon>
        <taxon>Pseudomonadota</taxon>
        <taxon>Alphaproteobacteria</taxon>
        <taxon>Hyphomicrobiales</taxon>
        <taxon>Phyllobacteriaceae</taxon>
        <taxon>Phyllobacterium</taxon>
    </lineage>
</organism>
<evidence type="ECO:0000313" key="1">
    <source>
        <dbReference type="EMBL" id="MBB3148218.1"/>
    </source>
</evidence>
<comment type="caution">
    <text evidence="1">The sequence shown here is derived from an EMBL/GenBank/DDBJ whole genome shotgun (WGS) entry which is preliminary data.</text>
</comment>
<dbReference type="EMBL" id="JACHXN010000018">
    <property type="protein sequence ID" value="MBB3148218.1"/>
    <property type="molecule type" value="Genomic_DNA"/>
</dbReference>
<keyword evidence="2" id="KW-1185">Reference proteome</keyword>
<reference evidence="1 2" key="1">
    <citation type="submission" date="2020-08" db="EMBL/GenBank/DDBJ databases">
        <title>Genomic Encyclopedia of Type Strains, Phase III (KMG-III): the genomes of soil and plant-associated and newly described type strains.</title>
        <authorList>
            <person name="Whitman W."/>
        </authorList>
    </citation>
    <scope>NUCLEOTIDE SEQUENCE [LARGE SCALE GENOMIC DNA]</scope>
    <source>
        <strain evidence="1 2">CECT 7015</strain>
    </source>
</reference>
<evidence type="ECO:0000313" key="2">
    <source>
        <dbReference type="Proteomes" id="UP000554520"/>
    </source>
</evidence>
<sequence>MTLTKLQISGFSASNAIRCLIGTIRRTARLSFTLSVEMQHDWPADTPNWQPAKD</sequence>